<dbReference type="AlphaFoldDB" id="A0A2W2DKJ8"/>
<reference evidence="2 3" key="1">
    <citation type="submission" date="2018-01" db="EMBL/GenBank/DDBJ databases">
        <title>Draft genome sequence of Jishengella sp. NA12.</title>
        <authorList>
            <person name="Sahin N."/>
            <person name="Ay H."/>
            <person name="Saygin H."/>
        </authorList>
    </citation>
    <scope>NUCLEOTIDE SEQUENCE [LARGE SCALE GENOMIC DNA]</scope>
    <source>
        <strain evidence="2 3">NA12</strain>
    </source>
</reference>
<protein>
    <submittedName>
        <fullName evidence="2">Uncharacterized protein</fullName>
    </submittedName>
</protein>
<sequence>MAVASQARTAETARREARRWLAAGLVLLVASTAAAFWAELFKVPLAIGAHTCIAMFFHDLGWRRGWLVRDGQGGGGRG</sequence>
<name>A0A2W2DKJ8_9ACTN</name>
<keyword evidence="1" id="KW-0472">Membrane</keyword>
<evidence type="ECO:0000256" key="1">
    <source>
        <dbReference type="SAM" id="Phobius"/>
    </source>
</evidence>
<organism evidence="2 3">
    <name type="scientific">Micromonospora craterilacus</name>
    <dbReference type="NCBI Taxonomy" id="1655439"/>
    <lineage>
        <taxon>Bacteria</taxon>
        <taxon>Bacillati</taxon>
        <taxon>Actinomycetota</taxon>
        <taxon>Actinomycetes</taxon>
        <taxon>Micromonosporales</taxon>
        <taxon>Micromonosporaceae</taxon>
        <taxon>Micromonospora</taxon>
    </lineage>
</organism>
<accession>A0A2W2DKJ8</accession>
<gene>
    <name evidence="2" type="ORF">C1I95_25785</name>
</gene>
<dbReference type="EMBL" id="POTY01000207">
    <property type="protein sequence ID" value="PZG12462.1"/>
    <property type="molecule type" value="Genomic_DNA"/>
</dbReference>
<feature type="transmembrane region" description="Helical" evidence="1">
    <location>
        <begin position="20"/>
        <end position="37"/>
    </location>
</feature>
<proteinExistence type="predicted"/>
<keyword evidence="1" id="KW-0812">Transmembrane</keyword>
<dbReference type="Proteomes" id="UP000248924">
    <property type="component" value="Unassembled WGS sequence"/>
</dbReference>
<keyword evidence="3" id="KW-1185">Reference proteome</keyword>
<evidence type="ECO:0000313" key="3">
    <source>
        <dbReference type="Proteomes" id="UP000248924"/>
    </source>
</evidence>
<evidence type="ECO:0000313" key="2">
    <source>
        <dbReference type="EMBL" id="PZG12462.1"/>
    </source>
</evidence>
<comment type="caution">
    <text evidence="2">The sequence shown here is derived from an EMBL/GenBank/DDBJ whole genome shotgun (WGS) entry which is preliminary data.</text>
</comment>
<keyword evidence="1" id="KW-1133">Transmembrane helix</keyword>